<evidence type="ECO:0000256" key="1">
    <source>
        <dbReference type="ARBA" id="ARBA00008812"/>
    </source>
</evidence>
<comment type="similarity">
    <text evidence="1">Belongs to the UPF0312 family.</text>
</comment>
<name>A0A1R4KEX1_9ACTN</name>
<dbReference type="SMART" id="SM00867">
    <property type="entry name" value="YceI"/>
    <property type="match status" value="1"/>
</dbReference>
<gene>
    <name evidence="3" type="ORF">FM114_13845</name>
</gene>
<dbReference type="Proteomes" id="UP000188342">
    <property type="component" value="Unassembled WGS sequence"/>
</dbReference>
<feature type="domain" description="Lipid/polyisoprenoid-binding YceI-like" evidence="2">
    <location>
        <begin position="15"/>
        <end position="184"/>
    </location>
</feature>
<sequence length="187" mass="19960">MKENTMTAMTDLAGTYAIDPTHSTLGFVARHAMITKVRGSFTDFEGIAHVDGQNPAASDVTVTIQVASIDTRNADRDGHLKTGDFFALETYPTITFASTKVAATGSETVEITGDLTIKDVTKQVTIPFEFTGAATDPFGNERIGFEGSVDVNRSDFGLTFNAALETGGVLIGEKIKLEFEISAIKQA</sequence>
<dbReference type="PANTHER" id="PTHR34406:SF1">
    <property type="entry name" value="PROTEIN YCEI"/>
    <property type="match status" value="1"/>
</dbReference>
<dbReference type="SUPFAM" id="SSF101874">
    <property type="entry name" value="YceI-like"/>
    <property type="match status" value="1"/>
</dbReference>
<dbReference type="Pfam" id="PF04264">
    <property type="entry name" value="YceI"/>
    <property type="match status" value="1"/>
</dbReference>
<dbReference type="InterPro" id="IPR007372">
    <property type="entry name" value="Lipid/polyisoprenoid-bd_YceI"/>
</dbReference>
<dbReference type="EMBL" id="FUKQ01000049">
    <property type="protein sequence ID" value="SJN42880.1"/>
    <property type="molecule type" value="Genomic_DNA"/>
</dbReference>
<accession>A0A1R4KEX1</accession>
<evidence type="ECO:0000313" key="4">
    <source>
        <dbReference type="Proteomes" id="UP000188342"/>
    </source>
</evidence>
<keyword evidence="4" id="KW-1185">Reference proteome</keyword>
<evidence type="ECO:0000259" key="2">
    <source>
        <dbReference type="SMART" id="SM00867"/>
    </source>
</evidence>
<dbReference type="Gene3D" id="2.40.128.110">
    <property type="entry name" value="Lipid/polyisoprenoid-binding, YceI-like"/>
    <property type="match status" value="1"/>
</dbReference>
<protein>
    <submittedName>
        <fullName evidence="3">Protein yceI</fullName>
    </submittedName>
</protein>
<proteinExistence type="inferred from homology"/>
<reference evidence="3 4" key="1">
    <citation type="submission" date="2017-02" db="EMBL/GenBank/DDBJ databases">
        <authorList>
            <person name="Peterson S.W."/>
        </authorList>
    </citation>
    <scope>NUCLEOTIDE SEQUENCE [LARGE SCALE GENOMIC DNA]</scope>
    <source>
        <strain evidence="3 4">LSP_Lj1</strain>
    </source>
</reference>
<organism evidence="3 4">
    <name type="scientific">Luteococcus japonicus LSP_Lj1</name>
    <dbReference type="NCBI Taxonomy" id="1255658"/>
    <lineage>
        <taxon>Bacteria</taxon>
        <taxon>Bacillati</taxon>
        <taxon>Actinomycetota</taxon>
        <taxon>Actinomycetes</taxon>
        <taxon>Propionibacteriales</taxon>
        <taxon>Propionibacteriaceae</taxon>
        <taxon>Luteococcus</taxon>
    </lineage>
</organism>
<dbReference type="InterPro" id="IPR036761">
    <property type="entry name" value="TTHA0802/YceI-like_sf"/>
</dbReference>
<dbReference type="AlphaFoldDB" id="A0A1R4KEX1"/>
<evidence type="ECO:0000313" key="3">
    <source>
        <dbReference type="EMBL" id="SJN42880.1"/>
    </source>
</evidence>
<dbReference type="PANTHER" id="PTHR34406">
    <property type="entry name" value="PROTEIN YCEI"/>
    <property type="match status" value="1"/>
</dbReference>
<dbReference type="STRING" id="1255658.FM114_13845"/>